<protein>
    <submittedName>
        <fullName evidence="1">Uncharacterized protein</fullName>
    </submittedName>
</protein>
<accession>A0A8H5ZJA1</accession>
<evidence type="ECO:0000313" key="1">
    <source>
        <dbReference type="EMBL" id="KAF5849274.1"/>
    </source>
</evidence>
<dbReference type="AlphaFoldDB" id="A0A8H5ZJA1"/>
<dbReference type="Proteomes" id="UP000624244">
    <property type="component" value="Unassembled WGS sequence"/>
</dbReference>
<gene>
    <name evidence="1" type="ORF">GGP41_006194</name>
</gene>
<sequence>MSIVTLGTSIEARSVLSLASGVAVAFSPAGALMDATSAQVRVPEFVATRSSTRVFSSTISSISFTL</sequence>
<comment type="caution">
    <text evidence="1">The sequence shown here is derived from an EMBL/GenBank/DDBJ whole genome shotgun (WGS) entry which is preliminary data.</text>
</comment>
<proteinExistence type="predicted"/>
<organism evidence="1 2">
    <name type="scientific">Cochliobolus sativus</name>
    <name type="common">Common root rot and spot blotch fungus</name>
    <name type="synonym">Bipolaris sorokiniana</name>
    <dbReference type="NCBI Taxonomy" id="45130"/>
    <lineage>
        <taxon>Eukaryota</taxon>
        <taxon>Fungi</taxon>
        <taxon>Dikarya</taxon>
        <taxon>Ascomycota</taxon>
        <taxon>Pezizomycotina</taxon>
        <taxon>Dothideomycetes</taxon>
        <taxon>Pleosporomycetidae</taxon>
        <taxon>Pleosporales</taxon>
        <taxon>Pleosporineae</taxon>
        <taxon>Pleosporaceae</taxon>
        <taxon>Bipolaris</taxon>
    </lineage>
</organism>
<reference evidence="1" key="1">
    <citation type="submission" date="2019-11" db="EMBL/GenBank/DDBJ databases">
        <title>Bipolaris sorokiniana Genome sequencing.</title>
        <authorList>
            <person name="Wang H."/>
        </authorList>
    </citation>
    <scope>NUCLEOTIDE SEQUENCE</scope>
</reference>
<evidence type="ECO:0000313" key="2">
    <source>
        <dbReference type="Proteomes" id="UP000624244"/>
    </source>
</evidence>
<name>A0A8H5ZJA1_COCSA</name>
<dbReference type="EMBL" id="WNKQ01000009">
    <property type="protein sequence ID" value="KAF5849274.1"/>
    <property type="molecule type" value="Genomic_DNA"/>
</dbReference>